<dbReference type="EMBL" id="VTPC01008322">
    <property type="protein sequence ID" value="KAF2892970.1"/>
    <property type="molecule type" value="Genomic_DNA"/>
</dbReference>
<dbReference type="PANTHER" id="PTHR43142:SF1">
    <property type="entry name" value="CARBOXYLIC ESTER HYDROLASE"/>
    <property type="match status" value="1"/>
</dbReference>
<feature type="chain" id="PRO_5035489114" description="Carboxylic ester hydrolase" evidence="6">
    <location>
        <begin position="20"/>
        <end position="568"/>
    </location>
</feature>
<dbReference type="Pfam" id="PF00135">
    <property type="entry name" value="COesterase"/>
    <property type="match status" value="1"/>
</dbReference>
<evidence type="ECO:0000256" key="2">
    <source>
        <dbReference type="ARBA" id="ARBA00022487"/>
    </source>
</evidence>
<dbReference type="InterPro" id="IPR002018">
    <property type="entry name" value="CarbesteraseB"/>
</dbReference>
<feature type="signal peptide" evidence="6">
    <location>
        <begin position="1"/>
        <end position="19"/>
    </location>
</feature>
<comment type="similarity">
    <text evidence="1 6">Belongs to the type-B carboxylesterase/lipase family.</text>
</comment>
<proteinExistence type="inferred from homology"/>
<comment type="caution">
    <text evidence="8">The sequence shown here is derived from an EMBL/GenBank/DDBJ whole genome shotgun (WGS) entry which is preliminary data.</text>
</comment>
<keyword evidence="3 6" id="KW-0378">Hydrolase</keyword>
<gene>
    <name evidence="8" type="ORF">ILUMI_13204</name>
</gene>
<evidence type="ECO:0000259" key="7">
    <source>
        <dbReference type="Pfam" id="PF00135"/>
    </source>
</evidence>
<evidence type="ECO:0000256" key="4">
    <source>
        <dbReference type="ARBA" id="ARBA00023157"/>
    </source>
</evidence>
<evidence type="ECO:0000256" key="5">
    <source>
        <dbReference type="ARBA" id="ARBA00023180"/>
    </source>
</evidence>
<accession>A0A8K0CST5</accession>
<protein>
    <recommendedName>
        <fullName evidence="6">Carboxylic ester hydrolase</fullName>
        <ecNumber evidence="6">3.1.1.-</ecNumber>
    </recommendedName>
</protein>
<evidence type="ECO:0000313" key="8">
    <source>
        <dbReference type="EMBL" id="KAF2892970.1"/>
    </source>
</evidence>
<keyword evidence="4" id="KW-1015">Disulfide bond</keyword>
<dbReference type="Proteomes" id="UP000801492">
    <property type="component" value="Unassembled WGS sequence"/>
</dbReference>
<name>A0A8K0CST5_IGNLU</name>
<evidence type="ECO:0000256" key="3">
    <source>
        <dbReference type="ARBA" id="ARBA00022801"/>
    </source>
</evidence>
<dbReference type="PANTHER" id="PTHR43142">
    <property type="entry name" value="CARBOXYLIC ESTER HYDROLASE"/>
    <property type="match status" value="1"/>
</dbReference>
<evidence type="ECO:0000256" key="6">
    <source>
        <dbReference type="RuleBase" id="RU361235"/>
    </source>
</evidence>
<dbReference type="InterPro" id="IPR029058">
    <property type="entry name" value="AB_hydrolase_fold"/>
</dbReference>
<dbReference type="AlphaFoldDB" id="A0A8K0CST5"/>
<feature type="domain" description="Carboxylesterase type B" evidence="7">
    <location>
        <begin position="24"/>
        <end position="552"/>
    </location>
</feature>
<dbReference type="InterPro" id="IPR019819">
    <property type="entry name" value="Carboxylesterase_B_CS"/>
</dbReference>
<evidence type="ECO:0000256" key="1">
    <source>
        <dbReference type="ARBA" id="ARBA00005964"/>
    </source>
</evidence>
<dbReference type="PROSITE" id="PS00941">
    <property type="entry name" value="CARBOXYLESTERASE_B_2"/>
    <property type="match status" value="1"/>
</dbReference>
<reference evidence="8" key="1">
    <citation type="submission" date="2019-08" db="EMBL/GenBank/DDBJ databases">
        <title>The genome of the North American firefly Photinus pyralis.</title>
        <authorList>
            <consortium name="Photinus pyralis genome working group"/>
            <person name="Fallon T.R."/>
            <person name="Sander Lower S.E."/>
            <person name="Weng J.-K."/>
        </authorList>
    </citation>
    <scope>NUCLEOTIDE SEQUENCE</scope>
    <source>
        <strain evidence="8">TRF0915ILg1</strain>
        <tissue evidence="8">Whole body</tissue>
    </source>
</reference>
<keyword evidence="2" id="KW-0719">Serine esterase</keyword>
<dbReference type="GO" id="GO:0052689">
    <property type="term" value="F:carboxylic ester hydrolase activity"/>
    <property type="evidence" value="ECO:0007669"/>
    <property type="project" value="UniProtKB-KW"/>
</dbReference>
<dbReference type="OrthoDB" id="19653at2759"/>
<keyword evidence="6" id="KW-0732">Signal</keyword>
<keyword evidence="9" id="KW-1185">Reference proteome</keyword>
<sequence>MNITVLLILALVAYNCVFANEDELKIKIDKGIIRGAYRKSMKGRQILAFTGIPFAKPPVRELRFKPPVEPEAWSGILDATKPHPICPQMDPYFNNYEVKGNEDCLYLNVYKPQITQSKGKLLPVLFHIYAGGFTSGNANPDVYGPDILLDKDVILVSPNSRIGLLGFLSTGDEIVPGNNGLKDQTFALEWTRKNIIDFGGDPNKVTIFGGSSGAGCVHLHVVSPLSRGLFNSAIAHSGSATALWSVAPEGEQEKNIKKLGKLLNCPIDTIANAVECLRKVDAYDIVDQDKEFMEFSIDPETPFKPVIEPDLEGAFIRKHPIDIIKSGETSNVTLVFGITTEDGAFKPSMFFNDSKLIERLNEDFDYVVPLSLLYDTTATEGDKNYITSRIKEFYFKNKQIDETMIRQLTHLYTDSYFFYPQNLAARLHVKYTNTRIYYFVFGYKGSLTLIPFFGDATRDYGVCHGDDINYILSNEFYGDYKPTESDQKIIDLLTTMWVNIADTGIPTPRLDDVVKTKWLPIEKEDKLLYYFIKNENEAEMVENIYLERTQFWEKLPLYSKQKNIKTEL</sequence>
<dbReference type="Gene3D" id="3.40.50.1820">
    <property type="entry name" value="alpha/beta hydrolase"/>
    <property type="match status" value="1"/>
</dbReference>
<dbReference type="SUPFAM" id="SSF53474">
    <property type="entry name" value="alpha/beta-Hydrolases"/>
    <property type="match status" value="1"/>
</dbReference>
<keyword evidence="5" id="KW-0325">Glycoprotein</keyword>
<dbReference type="PROSITE" id="PS00122">
    <property type="entry name" value="CARBOXYLESTERASE_B_1"/>
    <property type="match status" value="1"/>
</dbReference>
<dbReference type="EC" id="3.1.1.-" evidence="6"/>
<organism evidence="8 9">
    <name type="scientific">Ignelater luminosus</name>
    <name type="common">Cucubano</name>
    <name type="synonym">Pyrophorus luminosus</name>
    <dbReference type="NCBI Taxonomy" id="2038154"/>
    <lineage>
        <taxon>Eukaryota</taxon>
        <taxon>Metazoa</taxon>
        <taxon>Ecdysozoa</taxon>
        <taxon>Arthropoda</taxon>
        <taxon>Hexapoda</taxon>
        <taxon>Insecta</taxon>
        <taxon>Pterygota</taxon>
        <taxon>Neoptera</taxon>
        <taxon>Endopterygota</taxon>
        <taxon>Coleoptera</taxon>
        <taxon>Polyphaga</taxon>
        <taxon>Elateriformia</taxon>
        <taxon>Elateroidea</taxon>
        <taxon>Elateridae</taxon>
        <taxon>Agrypninae</taxon>
        <taxon>Pyrophorini</taxon>
        <taxon>Ignelater</taxon>
    </lineage>
</organism>
<dbReference type="InterPro" id="IPR019826">
    <property type="entry name" value="Carboxylesterase_B_AS"/>
</dbReference>
<evidence type="ECO:0000313" key="9">
    <source>
        <dbReference type="Proteomes" id="UP000801492"/>
    </source>
</evidence>